<reference evidence="2 3" key="1">
    <citation type="submission" date="2015-03" db="EMBL/GenBank/DDBJ databases">
        <title>Genome assembly of Sandaracinus amylolyticus DSM 53668.</title>
        <authorList>
            <person name="Sharma G."/>
            <person name="Subramanian S."/>
        </authorList>
    </citation>
    <scope>NUCLEOTIDE SEQUENCE [LARGE SCALE GENOMIC DNA]</scope>
    <source>
        <strain evidence="2 3">DSM 53668</strain>
    </source>
</reference>
<dbReference type="EMBL" id="CP011125">
    <property type="protein sequence ID" value="AKF04222.1"/>
    <property type="molecule type" value="Genomic_DNA"/>
</dbReference>
<evidence type="ECO:0000313" key="3">
    <source>
        <dbReference type="Proteomes" id="UP000034883"/>
    </source>
</evidence>
<accession>A0A0F6YHL4</accession>
<dbReference type="AlphaFoldDB" id="A0A0F6YHL4"/>
<dbReference type="KEGG" id="samy:DB32_001371"/>
<dbReference type="Proteomes" id="UP000034883">
    <property type="component" value="Chromosome"/>
</dbReference>
<feature type="region of interest" description="Disordered" evidence="1">
    <location>
        <begin position="18"/>
        <end position="37"/>
    </location>
</feature>
<gene>
    <name evidence="2" type="ORF">DB32_001371</name>
</gene>
<proteinExistence type="predicted"/>
<evidence type="ECO:0000256" key="1">
    <source>
        <dbReference type="SAM" id="MobiDB-lite"/>
    </source>
</evidence>
<evidence type="ECO:0000313" key="2">
    <source>
        <dbReference type="EMBL" id="AKF04222.1"/>
    </source>
</evidence>
<sequence>MALEPRFDDVVRPHAILRRGSRSTTTRSPSVRACSRS</sequence>
<organism evidence="2 3">
    <name type="scientific">Sandaracinus amylolyticus</name>
    <dbReference type="NCBI Taxonomy" id="927083"/>
    <lineage>
        <taxon>Bacteria</taxon>
        <taxon>Pseudomonadati</taxon>
        <taxon>Myxococcota</taxon>
        <taxon>Polyangia</taxon>
        <taxon>Polyangiales</taxon>
        <taxon>Sandaracinaceae</taxon>
        <taxon>Sandaracinus</taxon>
    </lineage>
</organism>
<keyword evidence="3" id="KW-1185">Reference proteome</keyword>
<protein>
    <submittedName>
        <fullName evidence="2">Uncharacterized protein</fullName>
    </submittedName>
</protein>
<name>A0A0F6YHL4_9BACT</name>